<evidence type="ECO:0000313" key="2">
    <source>
        <dbReference type="Proteomes" id="UP000290985"/>
    </source>
</evidence>
<dbReference type="Proteomes" id="UP000290985">
    <property type="component" value="Chromosome"/>
</dbReference>
<sequence>MSNEWTRGYGEMYHNSSAKDSNTHYIHSEYLAINKINDWAPNKLDFFYVMASWDYDKNQIWYLKAKQVIVSIEELDNN</sequence>
<proteinExistence type="predicted"/>
<organism evidence="1 2">
    <name type="scientific">Mycoplasmopsis citelli</name>
    <dbReference type="NCBI Taxonomy" id="171281"/>
    <lineage>
        <taxon>Bacteria</taxon>
        <taxon>Bacillati</taxon>
        <taxon>Mycoplasmatota</taxon>
        <taxon>Mycoplasmoidales</taxon>
        <taxon>Metamycoplasmataceae</taxon>
        <taxon>Mycoplasmopsis</taxon>
    </lineage>
</organism>
<name>A0A449B2X0_9BACT</name>
<dbReference type="EMBL" id="LR215036">
    <property type="protein sequence ID" value="VEU74911.1"/>
    <property type="molecule type" value="Genomic_DNA"/>
</dbReference>
<accession>A0A449B2X0</accession>
<dbReference type="KEGG" id="mcit:NCTC10181_00780"/>
<protein>
    <submittedName>
        <fullName evidence="1">Uncharacterized protein</fullName>
    </submittedName>
</protein>
<dbReference type="RefSeq" id="WP_129725693.1">
    <property type="nucleotide sequence ID" value="NZ_LR215036.1"/>
</dbReference>
<dbReference type="AlphaFoldDB" id="A0A449B2X0"/>
<keyword evidence="2" id="KW-1185">Reference proteome</keyword>
<evidence type="ECO:0000313" key="1">
    <source>
        <dbReference type="EMBL" id="VEU74911.1"/>
    </source>
</evidence>
<reference evidence="1 2" key="1">
    <citation type="submission" date="2019-01" db="EMBL/GenBank/DDBJ databases">
        <authorList>
            <consortium name="Pathogen Informatics"/>
        </authorList>
    </citation>
    <scope>NUCLEOTIDE SEQUENCE [LARGE SCALE GENOMIC DNA]</scope>
    <source>
        <strain evidence="1 2">NCTC10181</strain>
    </source>
</reference>
<gene>
    <name evidence="1" type="ORF">NCTC10181_00780</name>
</gene>